<sequence length="225" mass="26634">MMSSSLNTYVINEVKIQLKGLSKESGLTTGKVRSVSARVFKQIQDKSIENVFTLCERLLGERKWEYGIIAYDWAFRVRDQYRNSTFIIFENWLKTYVTGWGDCDDFCTHAFGDLLSRYNCLFPKVLRWTDHPDFWVRRASAIILIYPIKKMKYHELKPFAIADRLMNDDHHLVLKGYGWMLKILSASQPEEVYHYLIKNKELMPRISFRYAIEKLDNNLKLSLKI</sequence>
<dbReference type="Gene3D" id="1.25.10.90">
    <property type="match status" value="1"/>
</dbReference>
<accession>A0ABT9J2G6</accession>
<name>A0ABT9J2G6_9BACL</name>
<dbReference type="Pfam" id="PF08713">
    <property type="entry name" value="DNA_alkylation"/>
    <property type="match status" value="1"/>
</dbReference>
<evidence type="ECO:0000313" key="1">
    <source>
        <dbReference type="EMBL" id="MDP5275205.1"/>
    </source>
</evidence>
<gene>
    <name evidence="1" type="ORF">Q5Y73_13900</name>
</gene>
<comment type="caution">
    <text evidence="1">The sequence shown here is derived from an EMBL/GenBank/DDBJ whole genome shotgun (WGS) entry which is preliminary data.</text>
</comment>
<dbReference type="CDD" id="cd06561">
    <property type="entry name" value="AlkD_like"/>
    <property type="match status" value="1"/>
</dbReference>
<dbReference type="Proteomes" id="UP001231941">
    <property type="component" value="Unassembled WGS sequence"/>
</dbReference>
<organism evidence="1 2">
    <name type="scientific">Chengkuizengella axinellae</name>
    <dbReference type="NCBI Taxonomy" id="3064388"/>
    <lineage>
        <taxon>Bacteria</taxon>
        <taxon>Bacillati</taxon>
        <taxon>Bacillota</taxon>
        <taxon>Bacilli</taxon>
        <taxon>Bacillales</taxon>
        <taxon>Paenibacillaceae</taxon>
        <taxon>Chengkuizengella</taxon>
    </lineage>
</organism>
<keyword evidence="2" id="KW-1185">Reference proteome</keyword>
<dbReference type="InterPro" id="IPR014825">
    <property type="entry name" value="DNA_alkylation"/>
</dbReference>
<dbReference type="InterPro" id="IPR016024">
    <property type="entry name" value="ARM-type_fold"/>
</dbReference>
<dbReference type="SUPFAM" id="SSF48371">
    <property type="entry name" value="ARM repeat"/>
    <property type="match status" value="1"/>
</dbReference>
<reference evidence="1 2" key="1">
    <citation type="submission" date="2023-08" db="EMBL/GenBank/DDBJ databases">
        <authorList>
            <person name="Park J.-S."/>
        </authorList>
    </citation>
    <scope>NUCLEOTIDE SEQUENCE [LARGE SCALE GENOMIC DNA]</scope>
    <source>
        <strain evidence="1 2">2205SS18-9</strain>
    </source>
</reference>
<dbReference type="EMBL" id="JAVAMP010000006">
    <property type="protein sequence ID" value="MDP5275205.1"/>
    <property type="molecule type" value="Genomic_DNA"/>
</dbReference>
<evidence type="ECO:0000313" key="2">
    <source>
        <dbReference type="Proteomes" id="UP001231941"/>
    </source>
</evidence>
<dbReference type="PANTHER" id="PTHR34070:SF1">
    <property type="entry name" value="DNA ALKYLATION REPAIR PROTEIN"/>
    <property type="match status" value="1"/>
</dbReference>
<proteinExistence type="predicted"/>
<protein>
    <submittedName>
        <fullName evidence="1">DNA alkylation repair protein</fullName>
    </submittedName>
</protein>
<dbReference type="PANTHER" id="PTHR34070">
    <property type="entry name" value="ARMADILLO-TYPE FOLD"/>
    <property type="match status" value="1"/>
</dbReference>
<dbReference type="RefSeq" id="WP_305992516.1">
    <property type="nucleotide sequence ID" value="NZ_JAVAMP010000006.1"/>
</dbReference>